<evidence type="ECO:0000259" key="2">
    <source>
        <dbReference type="Pfam" id="PF01370"/>
    </source>
</evidence>
<evidence type="ECO:0000313" key="4">
    <source>
        <dbReference type="Proteomes" id="UP000606600"/>
    </source>
</evidence>
<organism evidence="3 4">
    <name type="scientific">Mucilaginibacter pankratovii</name>
    <dbReference type="NCBI Taxonomy" id="2772110"/>
    <lineage>
        <taxon>Bacteria</taxon>
        <taxon>Pseudomonadati</taxon>
        <taxon>Bacteroidota</taxon>
        <taxon>Sphingobacteriia</taxon>
        <taxon>Sphingobacteriales</taxon>
        <taxon>Sphingobacteriaceae</taxon>
        <taxon>Mucilaginibacter</taxon>
    </lineage>
</organism>
<dbReference type="Gene3D" id="3.90.25.10">
    <property type="entry name" value="UDP-galactose 4-epimerase, domain 1"/>
    <property type="match status" value="1"/>
</dbReference>
<feature type="domain" description="NAD-dependent epimerase/dehydratase" evidence="2">
    <location>
        <begin position="32"/>
        <end position="279"/>
    </location>
</feature>
<evidence type="ECO:0000256" key="1">
    <source>
        <dbReference type="ARBA" id="ARBA00007637"/>
    </source>
</evidence>
<keyword evidence="4" id="KW-1185">Reference proteome</keyword>
<dbReference type="InterPro" id="IPR036291">
    <property type="entry name" value="NAD(P)-bd_dom_sf"/>
</dbReference>
<reference evidence="3 4" key="1">
    <citation type="submission" date="2020-09" db="EMBL/GenBank/DDBJ databases">
        <title>Novel species of Mucilaginibacter isolated from a glacier on the Tibetan Plateau.</title>
        <authorList>
            <person name="Liu Q."/>
            <person name="Xin Y.-H."/>
        </authorList>
    </citation>
    <scope>NUCLEOTIDE SEQUENCE [LARGE SCALE GENOMIC DNA]</scope>
    <source>
        <strain evidence="3 4">ZT4R22</strain>
    </source>
</reference>
<comment type="similarity">
    <text evidence="1">Belongs to the NAD(P)-dependent epimerase/dehydratase family.</text>
</comment>
<dbReference type="PANTHER" id="PTHR43000">
    <property type="entry name" value="DTDP-D-GLUCOSE 4,6-DEHYDRATASE-RELATED"/>
    <property type="match status" value="1"/>
</dbReference>
<protein>
    <submittedName>
        <fullName evidence="3">NAD(P)-dependent oxidoreductase</fullName>
    </submittedName>
</protein>
<name>A0ABR7WPU6_9SPHI</name>
<dbReference type="Gene3D" id="3.40.50.720">
    <property type="entry name" value="NAD(P)-binding Rossmann-like Domain"/>
    <property type="match status" value="1"/>
</dbReference>
<dbReference type="SUPFAM" id="SSF51735">
    <property type="entry name" value="NAD(P)-binding Rossmann-fold domains"/>
    <property type="match status" value="1"/>
</dbReference>
<sequence length="354" mass="39082">MKKEQLNDIKADCRASLSGYIPSLEALRGQSILVTGGTGFIGKWLTEVISVLNDEENFGTKLYLLARDMEDYRAEVPHLAALKYVTLIEQDIRNVSVLPEDVRWIIHAAGSPDNRTHVSNPLKTIETFYKGTQALLDACLRLPGLNKFVHLSSNTIYGHPLQSSPQGIKESEIGISDSNTVNAAYSEAKRMAETVCAIYRNQQKLPVVITRPFSFIGPYQNLEKPWAINNFIRDSILNGPIRILGNENTMRSYLYGSDVACWLLMALANGKTAATYNIGGDEAISLKDLTGKITANFPNKIDVLLKYSKTYPAQSSISIPDTTAIKEALGVKQQVSFDSALKKTIAFYKAQGRG</sequence>
<proteinExistence type="inferred from homology"/>
<accession>A0ABR7WPU6</accession>
<dbReference type="InterPro" id="IPR001509">
    <property type="entry name" value="Epimerase_deHydtase"/>
</dbReference>
<dbReference type="RefSeq" id="WP_191189013.1">
    <property type="nucleotide sequence ID" value="NZ_JACWMY010000005.1"/>
</dbReference>
<comment type="caution">
    <text evidence="3">The sequence shown here is derived from an EMBL/GenBank/DDBJ whole genome shotgun (WGS) entry which is preliminary data.</text>
</comment>
<dbReference type="EMBL" id="JACWMY010000005">
    <property type="protein sequence ID" value="MBD1364348.1"/>
    <property type="molecule type" value="Genomic_DNA"/>
</dbReference>
<dbReference type="Pfam" id="PF01370">
    <property type="entry name" value="Epimerase"/>
    <property type="match status" value="1"/>
</dbReference>
<evidence type="ECO:0000313" key="3">
    <source>
        <dbReference type="EMBL" id="MBD1364348.1"/>
    </source>
</evidence>
<dbReference type="Proteomes" id="UP000606600">
    <property type="component" value="Unassembled WGS sequence"/>
</dbReference>
<gene>
    <name evidence="3" type="ORF">IDJ77_11060</name>
</gene>